<evidence type="ECO:0000259" key="2">
    <source>
        <dbReference type="Pfam" id="PF04092"/>
    </source>
</evidence>
<reference evidence="3" key="2">
    <citation type="submission" date="2011-03" db="EMBL/GenBank/DDBJ databases">
        <title>Comparative genomics and transcriptomics of Neospora caninum and Toxoplasma gondii.</title>
        <authorList>
            <person name="Reid A.J."/>
            <person name="Sohal A."/>
            <person name="Harris D."/>
            <person name="Quail M."/>
            <person name="Sanders M."/>
            <person name="Berriman M."/>
            <person name="Wastling J.M."/>
            <person name="Pain A."/>
        </authorList>
    </citation>
    <scope>NUCLEOTIDE SEQUENCE</scope>
    <source>
        <strain evidence="3">Liverpool</strain>
    </source>
</reference>
<evidence type="ECO:0000256" key="1">
    <source>
        <dbReference type="SAM" id="SignalP"/>
    </source>
</evidence>
<feature type="domain" description="SRS" evidence="2">
    <location>
        <begin position="169"/>
        <end position="265"/>
    </location>
</feature>
<dbReference type="OrthoDB" id="330104at2759"/>
<dbReference type="EMBL" id="LN714482">
    <property type="protein sequence ID" value="CEL66992.1"/>
    <property type="molecule type" value="Genomic_DNA"/>
</dbReference>
<dbReference type="SUPFAM" id="SSF74877">
    <property type="entry name" value="Major surface antigen p30, SAG1"/>
    <property type="match status" value="2"/>
</dbReference>
<dbReference type="GO" id="GO:0016020">
    <property type="term" value="C:membrane"/>
    <property type="evidence" value="ECO:0007669"/>
    <property type="project" value="InterPro"/>
</dbReference>
<dbReference type="RefSeq" id="XP_003883039.1">
    <property type="nucleotide sequence ID" value="XM_003882990.1"/>
</dbReference>
<dbReference type="OMA" id="HVARFNC"/>
<dbReference type="AlphaFoldDB" id="F0VH13"/>
<feature type="signal peptide" evidence="1">
    <location>
        <begin position="1"/>
        <end position="24"/>
    </location>
</feature>
<dbReference type="InterPro" id="IPR007226">
    <property type="entry name" value="SRS_dom"/>
</dbReference>
<protein>
    <submittedName>
        <fullName evidence="3">SRS domain-containing protein</fullName>
    </submittedName>
</protein>
<gene>
    <name evidence="4" type="ORF">BN1204_027960</name>
    <name evidence="3" type="ORF">NCLIV_027960</name>
</gene>
<reference evidence="5" key="3">
    <citation type="journal article" date="2012" name="PLoS Pathog.">
        <title>Comparative genomics of the apicomplexan parasites Toxoplasma gondii and Neospora caninum: Coccidia differing in host range and transmission strategy.</title>
        <authorList>
            <person name="Reid A.J."/>
            <person name="Vermont S.J."/>
            <person name="Cotton J.A."/>
            <person name="Harris D."/>
            <person name="Hill-Cawthorne G.A."/>
            <person name="Konen-Waisman S."/>
            <person name="Latham S.M."/>
            <person name="Mourier T."/>
            <person name="Norton R."/>
            <person name="Quail M.A."/>
            <person name="Sanders M."/>
            <person name="Shanmugam D."/>
            <person name="Sohal A."/>
            <person name="Wasmuth J.D."/>
            <person name="Brunk B."/>
            <person name="Grigg M.E."/>
            <person name="Howard J.C."/>
            <person name="Parkinson J."/>
            <person name="Roos D.S."/>
            <person name="Trees A.J."/>
            <person name="Berriman M."/>
            <person name="Pain A."/>
            <person name="Wastling J.M."/>
        </authorList>
    </citation>
    <scope>NUCLEOTIDE SEQUENCE [LARGE SCALE GENOMIC DNA]</scope>
    <source>
        <strain evidence="5">Liverpool</strain>
    </source>
</reference>
<keyword evidence="5" id="KW-1185">Reference proteome</keyword>
<dbReference type="GeneID" id="13443116"/>
<dbReference type="VEuPathDB" id="ToxoDB:NCLIV_027960"/>
<feature type="chain" id="PRO_5007655135" evidence="1">
    <location>
        <begin position="25"/>
        <end position="294"/>
    </location>
</feature>
<dbReference type="EMBL" id="FR823389">
    <property type="protein sequence ID" value="CBZ53007.1"/>
    <property type="molecule type" value="Genomic_DNA"/>
</dbReference>
<sequence>MSLLSRFAVLSVVALSFETPMTLAAEPEATSCANAGSAIDFIIQKSGHVARFNCPTALEHVNPTYKSGDETEICTTIDCSSKAAMKTLLSDASLTEASGSGSSGGKDYTLKVDVLPEEDRNIYFLCQPSAASVSASSLPVRRLAPAVPSDKCSVHIVVKAAPKAPVCSAKDQTLQVQITAANSDASFVCGGIYNIRPTDPTKVFQGDSCINEADLNSLVPGASIATTAENGLTKLSVNNLPDQPTKLCYRCEDDSQNICKVLVTVAASPSNATRLAAQATLGALLAVAGLMYMA</sequence>
<dbReference type="InterPro" id="IPR036755">
    <property type="entry name" value="SRS_dom_sf"/>
</dbReference>
<dbReference type="Pfam" id="PF04092">
    <property type="entry name" value="SAG"/>
    <property type="match status" value="2"/>
</dbReference>
<proteinExistence type="predicted"/>
<organism evidence="3 5">
    <name type="scientific">Neospora caninum (strain Liverpool)</name>
    <dbReference type="NCBI Taxonomy" id="572307"/>
    <lineage>
        <taxon>Eukaryota</taxon>
        <taxon>Sar</taxon>
        <taxon>Alveolata</taxon>
        <taxon>Apicomplexa</taxon>
        <taxon>Conoidasida</taxon>
        <taxon>Coccidia</taxon>
        <taxon>Eucoccidiorida</taxon>
        <taxon>Eimeriorina</taxon>
        <taxon>Sarcocystidae</taxon>
        <taxon>Neospora</taxon>
    </lineage>
</organism>
<reference evidence="4" key="4">
    <citation type="journal article" date="2015" name="PLoS ONE">
        <title>Comprehensive Evaluation of Toxoplasma gondii VEG and Neospora caninum LIV Genomes with Tachyzoite Stage Transcriptome and Proteome Defines Novel Transcript Features.</title>
        <authorList>
            <person name="Ramaprasad A."/>
            <person name="Mourier T."/>
            <person name="Naeem R."/>
            <person name="Malas T.B."/>
            <person name="Moussa E."/>
            <person name="Panigrahi A."/>
            <person name="Vermont S.J."/>
            <person name="Otto T.D."/>
            <person name="Wastling J."/>
            <person name="Pain A."/>
        </authorList>
    </citation>
    <scope>NUCLEOTIDE SEQUENCE</scope>
    <source>
        <strain evidence="4">Liverpool</strain>
    </source>
</reference>
<feature type="domain" description="SRS" evidence="2">
    <location>
        <begin position="35"/>
        <end position="158"/>
    </location>
</feature>
<name>F0VH13_NEOCL</name>
<dbReference type="Gene3D" id="2.60.40.1320">
    <property type="entry name" value="SRS domain"/>
    <property type="match status" value="2"/>
</dbReference>
<accession>F0VH13</accession>
<keyword evidence="1" id="KW-0732">Signal</keyword>
<dbReference type="InParanoid" id="F0VH13"/>
<dbReference type="Proteomes" id="UP000007494">
    <property type="component" value="Chromosome VIIb"/>
</dbReference>
<reference evidence="3" key="1">
    <citation type="submission" date="2011-02" db="EMBL/GenBank/DDBJ databases">
        <authorList>
            <person name="Aslett M."/>
        </authorList>
    </citation>
    <scope>NUCLEOTIDE SEQUENCE</scope>
    <source>
        <strain evidence="3">Liverpool</strain>
    </source>
</reference>
<evidence type="ECO:0000313" key="4">
    <source>
        <dbReference type="EMBL" id="CEL66992.1"/>
    </source>
</evidence>
<evidence type="ECO:0000313" key="5">
    <source>
        <dbReference type="Proteomes" id="UP000007494"/>
    </source>
</evidence>
<evidence type="ECO:0000313" key="3">
    <source>
        <dbReference type="EMBL" id="CBZ53007.1"/>
    </source>
</evidence>
<dbReference type="eggNOG" id="ENOG502QYEC">
    <property type="taxonomic scope" value="Eukaryota"/>
</dbReference>